<feature type="non-terminal residue" evidence="2">
    <location>
        <position position="42"/>
    </location>
</feature>
<accession>A0A133KF37</accession>
<organism evidence="2 3">
    <name type="scientific">Anaerococcus tetradius</name>
    <dbReference type="NCBI Taxonomy" id="33036"/>
    <lineage>
        <taxon>Bacteria</taxon>
        <taxon>Bacillati</taxon>
        <taxon>Bacillota</taxon>
        <taxon>Tissierellia</taxon>
        <taxon>Tissierellales</taxon>
        <taxon>Peptoniphilaceae</taxon>
        <taxon>Anaerococcus</taxon>
    </lineage>
</organism>
<keyword evidence="1" id="KW-0812">Transmembrane</keyword>
<keyword evidence="1" id="KW-1133">Transmembrane helix</keyword>
<protein>
    <submittedName>
        <fullName evidence="2">Uncharacterized protein</fullName>
    </submittedName>
</protein>
<dbReference type="Proteomes" id="UP000070383">
    <property type="component" value="Unassembled WGS sequence"/>
</dbReference>
<keyword evidence="1" id="KW-0472">Membrane</keyword>
<name>A0A133KF37_9FIRM</name>
<reference evidence="3" key="1">
    <citation type="submission" date="2016-01" db="EMBL/GenBank/DDBJ databases">
        <authorList>
            <person name="Mitreva M."/>
            <person name="Pepin K.H."/>
            <person name="Mihindukulasuriya K.A."/>
            <person name="Fulton R."/>
            <person name="Fronick C."/>
            <person name="O'Laughlin M."/>
            <person name="Miner T."/>
            <person name="Herter B."/>
            <person name="Rosa B.A."/>
            <person name="Cordes M."/>
            <person name="Tomlinson C."/>
            <person name="Wollam A."/>
            <person name="Palsikar V.B."/>
            <person name="Mardis E.R."/>
            <person name="Wilson R.K."/>
        </authorList>
    </citation>
    <scope>NUCLEOTIDE SEQUENCE [LARGE SCALE GENOMIC DNA]</scope>
    <source>
        <strain evidence="3">MJR8151</strain>
    </source>
</reference>
<comment type="caution">
    <text evidence="2">The sequence shown here is derived from an EMBL/GenBank/DDBJ whole genome shotgun (WGS) entry which is preliminary data.</text>
</comment>
<dbReference type="STRING" id="33036.HMPREF3200_00855"/>
<sequence>MENTETKKFNFKEFILNNALIIIIAALIVGIIMGLLQKSWHR</sequence>
<proteinExistence type="predicted"/>
<gene>
    <name evidence="2" type="ORF">HMPREF3200_00855</name>
</gene>
<evidence type="ECO:0000313" key="3">
    <source>
        <dbReference type="Proteomes" id="UP000070383"/>
    </source>
</evidence>
<evidence type="ECO:0000256" key="1">
    <source>
        <dbReference type="SAM" id="Phobius"/>
    </source>
</evidence>
<feature type="transmembrane region" description="Helical" evidence="1">
    <location>
        <begin position="15"/>
        <end position="36"/>
    </location>
</feature>
<dbReference type="EMBL" id="LRPM01000031">
    <property type="protein sequence ID" value="KWZ78192.1"/>
    <property type="molecule type" value="Genomic_DNA"/>
</dbReference>
<dbReference type="AlphaFoldDB" id="A0A133KF37"/>
<keyword evidence="3" id="KW-1185">Reference proteome</keyword>
<evidence type="ECO:0000313" key="2">
    <source>
        <dbReference type="EMBL" id="KWZ78192.1"/>
    </source>
</evidence>